<proteinExistence type="predicted"/>
<reference evidence="1 2" key="1">
    <citation type="submission" date="2019-04" db="EMBL/GenBank/DDBJ databases">
        <authorList>
            <person name="Poehlein A."/>
            <person name="Bengelsdorf F.R."/>
            <person name="Duerre P."/>
            <person name="Daniel R."/>
        </authorList>
    </citation>
    <scope>NUCLEOTIDE SEQUENCE [LARGE SCALE GENOMIC DNA]</scope>
    <source>
        <strain evidence="1 2">BS-1</strain>
    </source>
</reference>
<comment type="caution">
    <text evidence="1">The sequence shown here is derived from an EMBL/GenBank/DDBJ whole genome shotgun (WGS) entry which is preliminary data.</text>
</comment>
<accession>A0A4Z0YE86</accession>
<dbReference type="Proteomes" id="UP000297714">
    <property type="component" value="Unassembled WGS sequence"/>
</dbReference>
<name>A0A4Z0YE86_9FIRM</name>
<keyword evidence="2" id="KW-1185">Reference proteome</keyword>
<dbReference type="OrthoDB" id="2955634at2"/>
<dbReference type="EMBL" id="SRMQ01000020">
    <property type="protein sequence ID" value="TGJ75352.1"/>
    <property type="molecule type" value="Genomic_DNA"/>
</dbReference>
<dbReference type="InterPro" id="IPR021145">
    <property type="entry name" value="Portal_protein_SPP1_Gp6-like"/>
</dbReference>
<sequence>MDIKSEFWFQDEINKTEHMKRISNVVDIKQYLLRLHKVLQRKDFKFKEETYTTAKIVLNTLKSIINFHTSYVVGNPISITGEQEIVKKYNSIYKKGMYTKTDYEIAEDLYTYGNAFEYVYSDNGVIKSKVIANEDSYPVYDEHENYVAFIEYWEDMENGHKNYIVYTPAMVQVYQDNTLVDEYANLSGLPICYASLDKSEYNFFGDSPLNDLMPIMNQIETLLSKLDDAINTLSMNPLGVSMGQRITDSIPKDICGATLNLEDGGDFKYVTAQMDYQNIKLLLDSLTQQLYAVASVPASVIGQGNIANVSEISLKLLFSQTDNKAKQMIQVLKEGMYKRFEYIRKLLKIQGVTFSDDMYDSLDITFSVNRPVDTQSMMNELKTQYDMGAISKQTVIDKSPYTTDTALELQRIADEQGERNTVQPTTDAE</sequence>
<evidence type="ECO:0000313" key="2">
    <source>
        <dbReference type="Proteomes" id="UP000297714"/>
    </source>
</evidence>
<dbReference type="RefSeq" id="WP_135661182.1">
    <property type="nucleotide sequence ID" value="NZ_SRMQ01000020.1"/>
</dbReference>
<gene>
    <name evidence="1" type="ORF">CAGA_24910</name>
</gene>
<evidence type="ECO:0000313" key="1">
    <source>
        <dbReference type="EMBL" id="TGJ75352.1"/>
    </source>
</evidence>
<dbReference type="Pfam" id="PF05133">
    <property type="entry name" value="SPP1_portal"/>
    <property type="match status" value="1"/>
</dbReference>
<organism evidence="1 2">
    <name type="scientific">Caproiciproducens galactitolivorans</name>
    <dbReference type="NCBI Taxonomy" id="642589"/>
    <lineage>
        <taxon>Bacteria</taxon>
        <taxon>Bacillati</taxon>
        <taxon>Bacillota</taxon>
        <taxon>Clostridia</taxon>
        <taxon>Eubacteriales</taxon>
        <taxon>Acutalibacteraceae</taxon>
        <taxon>Caproiciproducens</taxon>
    </lineage>
</organism>
<protein>
    <submittedName>
        <fullName evidence="1">Phage portal protein, SPP1 Gp6-like</fullName>
    </submittedName>
</protein>
<dbReference type="AlphaFoldDB" id="A0A4Z0YE86"/>